<evidence type="ECO:0000313" key="3">
    <source>
        <dbReference type="Proteomes" id="UP001444661"/>
    </source>
</evidence>
<accession>A0ABR1U031</accession>
<dbReference type="EMBL" id="JAQQWK010000002">
    <property type="protein sequence ID" value="KAK8052260.1"/>
    <property type="molecule type" value="Genomic_DNA"/>
</dbReference>
<keyword evidence="3" id="KW-1185">Reference proteome</keyword>
<organism evidence="2 3">
    <name type="scientific">Apiospora rasikravindrae</name>
    <dbReference type="NCBI Taxonomy" id="990691"/>
    <lineage>
        <taxon>Eukaryota</taxon>
        <taxon>Fungi</taxon>
        <taxon>Dikarya</taxon>
        <taxon>Ascomycota</taxon>
        <taxon>Pezizomycotina</taxon>
        <taxon>Sordariomycetes</taxon>
        <taxon>Xylariomycetidae</taxon>
        <taxon>Amphisphaeriales</taxon>
        <taxon>Apiosporaceae</taxon>
        <taxon>Apiospora</taxon>
    </lineage>
</organism>
<evidence type="ECO:0000313" key="2">
    <source>
        <dbReference type="EMBL" id="KAK8052260.1"/>
    </source>
</evidence>
<proteinExistence type="predicted"/>
<feature type="compositionally biased region" description="Polar residues" evidence="1">
    <location>
        <begin position="49"/>
        <end position="65"/>
    </location>
</feature>
<evidence type="ECO:0000256" key="1">
    <source>
        <dbReference type="SAM" id="MobiDB-lite"/>
    </source>
</evidence>
<feature type="region of interest" description="Disordered" evidence="1">
    <location>
        <begin position="38"/>
        <end position="75"/>
    </location>
</feature>
<reference evidence="2 3" key="1">
    <citation type="submission" date="2023-01" db="EMBL/GenBank/DDBJ databases">
        <title>Analysis of 21 Apiospora genomes using comparative genomics revels a genus with tremendous synthesis potential of carbohydrate active enzymes and secondary metabolites.</title>
        <authorList>
            <person name="Sorensen T."/>
        </authorList>
    </citation>
    <scope>NUCLEOTIDE SEQUENCE [LARGE SCALE GENOMIC DNA]</scope>
    <source>
        <strain evidence="2 3">CBS 33761</strain>
    </source>
</reference>
<comment type="caution">
    <text evidence="2">The sequence shown here is derived from an EMBL/GenBank/DDBJ whole genome shotgun (WGS) entry which is preliminary data.</text>
</comment>
<protein>
    <submittedName>
        <fullName evidence="2">Uncharacterized protein</fullName>
    </submittedName>
</protein>
<dbReference type="Proteomes" id="UP001444661">
    <property type="component" value="Unassembled WGS sequence"/>
</dbReference>
<name>A0ABR1U031_9PEZI</name>
<sequence length="87" mass="10255">MKSGLFGFWLEFRKTERLLKGTREAWYQRNFDAAEVKENAKKSEGPSVDNFNPDVTPNIEGTQEYQHGKAPDEEMGFTPRRFWRIIK</sequence>
<gene>
    <name evidence="2" type="ORF">PG993_003645</name>
</gene>